<dbReference type="EMBL" id="RXIC02000022">
    <property type="protein sequence ID" value="KAB1216786.1"/>
    <property type="molecule type" value="Genomic_DNA"/>
</dbReference>
<evidence type="ECO:0000313" key="5">
    <source>
        <dbReference type="EMBL" id="KAB1216786.1"/>
    </source>
</evidence>
<dbReference type="PANTHER" id="PTHR31471:SF5">
    <property type="entry name" value="GB|AAD39278.1"/>
    <property type="match status" value="1"/>
</dbReference>
<reference evidence="5 6" key="1">
    <citation type="journal article" date="2019" name="Plant Biotechnol. J.">
        <title>The red bayberry genome and genetic basis of sex determination.</title>
        <authorList>
            <person name="Jia H.M."/>
            <person name="Jia H.J."/>
            <person name="Cai Q.L."/>
            <person name="Wang Y."/>
            <person name="Zhao H.B."/>
            <person name="Yang W.F."/>
            <person name="Wang G.Y."/>
            <person name="Li Y.H."/>
            <person name="Zhan D.L."/>
            <person name="Shen Y.T."/>
            <person name="Niu Q.F."/>
            <person name="Chang L."/>
            <person name="Qiu J."/>
            <person name="Zhao L."/>
            <person name="Xie H.B."/>
            <person name="Fu W.Y."/>
            <person name="Jin J."/>
            <person name="Li X.W."/>
            <person name="Jiao Y."/>
            <person name="Zhou C.C."/>
            <person name="Tu T."/>
            <person name="Chai C.Y."/>
            <person name="Gao J.L."/>
            <person name="Fan L.J."/>
            <person name="van de Weg E."/>
            <person name="Wang J.Y."/>
            <person name="Gao Z.S."/>
        </authorList>
    </citation>
    <scope>NUCLEOTIDE SEQUENCE [LARGE SCALE GENOMIC DNA]</scope>
    <source>
        <tissue evidence="5">Leaves</tissue>
    </source>
</reference>
<dbReference type="AlphaFoldDB" id="A0A6A1VXL1"/>
<gene>
    <name evidence="5" type="ORF">CJ030_MR4G020640</name>
</gene>
<proteinExistence type="inferred from homology"/>
<dbReference type="OrthoDB" id="775261at2759"/>
<comment type="caution">
    <text evidence="5">The sequence shown here is derived from an EMBL/GenBank/DDBJ whole genome shotgun (WGS) entry which is preliminary data.</text>
</comment>
<name>A0A6A1VXL1_9ROSI</name>
<accession>A0A6A1VXL1</accession>
<evidence type="ECO:0000256" key="2">
    <source>
        <dbReference type="SAM" id="Coils"/>
    </source>
</evidence>
<feature type="region of interest" description="Disordered" evidence="3">
    <location>
        <begin position="65"/>
        <end position="93"/>
    </location>
</feature>
<dbReference type="Proteomes" id="UP000516437">
    <property type="component" value="Chromosome 4"/>
</dbReference>
<sequence length="258" mass="29379">MDLLVKQKSKEQGWYERQFLGQVSQDYDSEDIGFKTAVAAAAFAIHALEEAELAIQKKMREELETSRTMIKSRKDDSTTGLPSSGRATRRFSNMGLENAVSLNKSMGQKEAQERAFPTRFPSRSFSVRPSGDGYRNLVGSSSPHHDAETKADAWEKAKTEKIKKRSEKMNSSIRAWENEKKMQAKLKMEKRKGELEKRRALTVQHYQSKIARIDLIAGGARVQAEEKRRSEENEVKEKAKKIRSTGKVPVKCFCFCCH</sequence>
<evidence type="ECO:0000256" key="3">
    <source>
        <dbReference type="SAM" id="MobiDB-lite"/>
    </source>
</evidence>
<comment type="similarity">
    <text evidence="1">Belongs to the remorin family.</text>
</comment>
<dbReference type="Pfam" id="PF03763">
    <property type="entry name" value="Remorin_C"/>
    <property type="match status" value="1"/>
</dbReference>
<evidence type="ECO:0000313" key="6">
    <source>
        <dbReference type="Proteomes" id="UP000516437"/>
    </source>
</evidence>
<feature type="domain" description="Remorin C-terminal" evidence="4">
    <location>
        <begin position="147"/>
        <end position="251"/>
    </location>
</feature>
<dbReference type="InterPro" id="IPR005516">
    <property type="entry name" value="Remorin_C"/>
</dbReference>
<evidence type="ECO:0000259" key="4">
    <source>
        <dbReference type="Pfam" id="PF03763"/>
    </source>
</evidence>
<keyword evidence="2" id="KW-0175">Coiled coil</keyword>
<organism evidence="5 6">
    <name type="scientific">Morella rubra</name>
    <name type="common">Chinese bayberry</name>
    <dbReference type="NCBI Taxonomy" id="262757"/>
    <lineage>
        <taxon>Eukaryota</taxon>
        <taxon>Viridiplantae</taxon>
        <taxon>Streptophyta</taxon>
        <taxon>Embryophyta</taxon>
        <taxon>Tracheophyta</taxon>
        <taxon>Spermatophyta</taxon>
        <taxon>Magnoliopsida</taxon>
        <taxon>eudicotyledons</taxon>
        <taxon>Gunneridae</taxon>
        <taxon>Pentapetalae</taxon>
        <taxon>rosids</taxon>
        <taxon>fabids</taxon>
        <taxon>Fagales</taxon>
        <taxon>Myricaceae</taxon>
        <taxon>Morella</taxon>
    </lineage>
</organism>
<protein>
    <recommendedName>
        <fullName evidence="4">Remorin C-terminal domain-containing protein</fullName>
    </recommendedName>
</protein>
<feature type="coiled-coil region" evidence="2">
    <location>
        <begin position="178"/>
        <end position="241"/>
    </location>
</feature>
<evidence type="ECO:0000256" key="1">
    <source>
        <dbReference type="ARBA" id="ARBA00005711"/>
    </source>
</evidence>
<dbReference type="PANTHER" id="PTHR31471">
    <property type="entry name" value="OS02G0116800 PROTEIN"/>
    <property type="match status" value="1"/>
</dbReference>
<keyword evidence="6" id="KW-1185">Reference proteome</keyword>